<keyword evidence="3" id="KW-1185">Reference proteome</keyword>
<dbReference type="InterPro" id="IPR006915">
    <property type="entry name" value="DUF637_hemagglutn_put"/>
</dbReference>
<reference evidence="2 3" key="1">
    <citation type="submission" date="2019-03" db="EMBL/GenBank/DDBJ databases">
        <title>Genomic Encyclopedia of Type Strains, Phase IV (KMG-IV): sequencing the most valuable type-strain genomes for metagenomic binning, comparative biology and taxonomic classification.</title>
        <authorList>
            <person name="Goeker M."/>
        </authorList>
    </citation>
    <scope>NUCLEOTIDE SEQUENCE [LARGE SCALE GENOMIC DNA]</scope>
    <source>
        <strain evidence="2 3">DSM 28679</strain>
    </source>
</reference>
<dbReference type="EMBL" id="SNYK01000005">
    <property type="protein sequence ID" value="TDQ38261.1"/>
    <property type="molecule type" value="Genomic_DNA"/>
</dbReference>
<dbReference type="Proteomes" id="UP000294575">
    <property type="component" value="Unassembled WGS sequence"/>
</dbReference>
<gene>
    <name evidence="2" type="ORF">DFQ45_105172</name>
</gene>
<organism evidence="2 3">
    <name type="scientific">Thiopseudomonas denitrificans</name>
    <dbReference type="NCBI Taxonomy" id="1501432"/>
    <lineage>
        <taxon>Bacteria</taxon>
        <taxon>Pseudomonadati</taxon>
        <taxon>Pseudomonadota</taxon>
        <taxon>Gammaproteobacteria</taxon>
        <taxon>Pseudomonadales</taxon>
        <taxon>Pseudomonadaceae</taxon>
        <taxon>Thiopseudomonas</taxon>
    </lineage>
</organism>
<evidence type="ECO:0000313" key="3">
    <source>
        <dbReference type="Proteomes" id="UP000294575"/>
    </source>
</evidence>
<comment type="caution">
    <text evidence="2">The sequence shown here is derived from an EMBL/GenBank/DDBJ whole genome shotgun (WGS) entry which is preliminary data.</text>
</comment>
<protein>
    <submittedName>
        <fullName evidence="2">Putative hemagglutinin DUF637</fullName>
    </submittedName>
</protein>
<evidence type="ECO:0000259" key="1">
    <source>
        <dbReference type="Pfam" id="PF04830"/>
    </source>
</evidence>
<dbReference type="AlphaFoldDB" id="A0A4R6TXJ1"/>
<feature type="domain" description="DUF637" evidence="1">
    <location>
        <begin position="135"/>
        <end position="315"/>
    </location>
</feature>
<evidence type="ECO:0000313" key="2">
    <source>
        <dbReference type="EMBL" id="TDQ38261.1"/>
    </source>
</evidence>
<proteinExistence type="predicted"/>
<dbReference type="Pfam" id="PF04830">
    <property type="entry name" value="DUF637"/>
    <property type="match status" value="1"/>
</dbReference>
<accession>A0A4R6TXJ1</accession>
<sequence>MVGEEYSVIVQAARHCNTDKTLIQSQLQAQGEIAIRAAESIQIDIKEVNQHSINQTIDAMVQADPQLAWIKEMQQRGDVDWRQVKELHDSFSYSSSGLSGPAAMVIAIVVAYFTAGWGAGLTGATSTAGIASSNAVVSAVASNAAVSTINNKGNLGAAFKDVTSSDALKGYAVSGITAGLTAGVYDKWTGTQTGPSNTGAVSNNTGVLANSGKVAAEGGLSTWGGVGQFAANQALQNVTSATLNKALGQDGDFGDALTSTLANTFAAAGFNWVGDFSQELQLTESGWAKIGLHAIMGGLAAEAAGSDFKSGALVAGANEALIDTLASQYDSMTHEQRSGLLIMNSQVLGVLVASMAGGDEKDMQTGGWVAGNATSYNHELHLPHGMMTYGQAASSLAQHMQEQGTSPEELSRALQAMARGDGFEGPAKDFLKAWAMVTLTGAGFVSVSGGVVTVVVGSAVGGGSNLAYQMSTKDLKDLSYTDATIATVVGGLTQGKGVLGTVGASMGGAYIGSQIKGEDSTAPVIGAGVGAAAGYVGGKNIENKVKNILPGKRAEVSGAITGEVISETLSDVVEQTGEKIKGLKDGDR</sequence>
<name>A0A4R6TXJ1_9GAMM</name>